<dbReference type="InterPro" id="IPR036388">
    <property type="entry name" value="WH-like_DNA-bd_sf"/>
</dbReference>
<sequence>MNALLIEEHPLLRLGLLQMLENIQESAQVAAIVPADIARLDARHHNADLLVFGMPADTGPGWAQLEQARQALAPQRILILADTLPLHVPTADSARGVCGCLPKSASLAVIEAAIRMAVSGVQGLLFAAETGALPSASRSAMPATQSLASAAPLPLSAAHAAPLPGEQLSLASCASTPRAALRSAVAVRDLTDLRPGQPLSAPASTPASAAAEAVSLTEEEPGYDEAEMLKITPRQYEVLVLLARGYPIKTVSRMLNISVATVKSHACTLYQRLKVRNKGEAVYAALQRGATLEWVSGDERITRESNTGAAVAPRRNEPPCQAVRPAV</sequence>
<gene>
    <name evidence="3" type="ORF">BJN34_20270</name>
</gene>
<dbReference type="SUPFAM" id="SSF46894">
    <property type="entry name" value="C-terminal effector domain of the bipartite response regulators"/>
    <property type="match status" value="1"/>
</dbReference>
<dbReference type="AlphaFoldDB" id="A0A1U9UU43"/>
<proteinExistence type="predicted"/>
<dbReference type="Proteomes" id="UP000189627">
    <property type="component" value="Chromosome 2"/>
</dbReference>
<dbReference type="GO" id="GO:0003677">
    <property type="term" value="F:DNA binding"/>
    <property type="evidence" value="ECO:0007669"/>
    <property type="project" value="InterPro"/>
</dbReference>
<dbReference type="Gene3D" id="1.10.10.10">
    <property type="entry name" value="Winged helix-like DNA-binding domain superfamily/Winged helix DNA-binding domain"/>
    <property type="match status" value="1"/>
</dbReference>
<dbReference type="InterPro" id="IPR051015">
    <property type="entry name" value="EvgA-like"/>
</dbReference>
<dbReference type="RefSeq" id="WP_078198696.1">
    <property type="nucleotide sequence ID" value="NZ_CP017758.1"/>
</dbReference>
<dbReference type="PANTHER" id="PTHR45566:SF1">
    <property type="entry name" value="HTH-TYPE TRANSCRIPTIONAL REGULATOR YHJB-RELATED"/>
    <property type="match status" value="1"/>
</dbReference>
<name>A0A1U9UU43_CUPNE</name>
<accession>A0A1U9UU43</accession>
<dbReference type="PANTHER" id="PTHR45566">
    <property type="entry name" value="HTH-TYPE TRANSCRIPTIONAL REGULATOR YHJB-RELATED"/>
    <property type="match status" value="1"/>
</dbReference>
<dbReference type="InterPro" id="IPR000792">
    <property type="entry name" value="Tscrpt_reg_LuxR_C"/>
</dbReference>
<dbReference type="SUPFAM" id="SSF52172">
    <property type="entry name" value="CheY-like"/>
    <property type="match status" value="1"/>
</dbReference>
<dbReference type="Pfam" id="PF00196">
    <property type="entry name" value="GerE"/>
    <property type="match status" value="1"/>
</dbReference>
<feature type="domain" description="HTH luxR-type" evidence="2">
    <location>
        <begin position="224"/>
        <end position="289"/>
    </location>
</feature>
<dbReference type="PRINTS" id="PR00038">
    <property type="entry name" value="HTHLUXR"/>
</dbReference>
<dbReference type="OrthoDB" id="8967153at2"/>
<evidence type="ECO:0000313" key="3">
    <source>
        <dbReference type="EMBL" id="AQV96214.1"/>
    </source>
</evidence>
<dbReference type="SMART" id="SM00421">
    <property type="entry name" value="HTH_LUXR"/>
    <property type="match status" value="1"/>
</dbReference>
<dbReference type="GO" id="GO:0006355">
    <property type="term" value="P:regulation of DNA-templated transcription"/>
    <property type="evidence" value="ECO:0007669"/>
    <property type="project" value="InterPro"/>
</dbReference>
<evidence type="ECO:0000313" key="4">
    <source>
        <dbReference type="Proteomes" id="UP000189627"/>
    </source>
</evidence>
<dbReference type="InterPro" id="IPR016032">
    <property type="entry name" value="Sig_transdc_resp-reg_C-effctor"/>
</dbReference>
<protein>
    <submittedName>
        <fullName evidence="3">Helix-turn-helix transcriptional regulator</fullName>
    </submittedName>
</protein>
<dbReference type="PROSITE" id="PS50043">
    <property type="entry name" value="HTH_LUXR_2"/>
    <property type="match status" value="1"/>
</dbReference>
<evidence type="ECO:0000256" key="1">
    <source>
        <dbReference type="SAM" id="MobiDB-lite"/>
    </source>
</evidence>
<dbReference type="EMBL" id="CP017758">
    <property type="protein sequence ID" value="AQV96214.1"/>
    <property type="molecule type" value="Genomic_DNA"/>
</dbReference>
<dbReference type="CDD" id="cd06170">
    <property type="entry name" value="LuxR_C_like"/>
    <property type="match status" value="1"/>
</dbReference>
<reference evidence="4" key="1">
    <citation type="submission" date="2017-02" db="EMBL/GenBank/DDBJ databases">
        <title>Complete genome sequence of Cupriavidus necator strain NH9, a 3-chlorobenzoate degrader.</title>
        <authorList>
            <person name="Moriuchi R."/>
            <person name="Dohra H."/>
            <person name="Ogawa N."/>
        </authorList>
    </citation>
    <scope>NUCLEOTIDE SEQUENCE [LARGE SCALE GENOMIC DNA]</scope>
    <source>
        <strain evidence="4">NH9</strain>
    </source>
</reference>
<evidence type="ECO:0000259" key="2">
    <source>
        <dbReference type="PROSITE" id="PS50043"/>
    </source>
</evidence>
<feature type="region of interest" description="Disordered" evidence="1">
    <location>
        <begin position="305"/>
        <end position="327"/>
    </location>
</feature>
<dbReference type="KEGG" id="cuh:BJN34_20270"/>
<organism evidence="3 4">
    <name type="scientific">Cupriavidus necator</name>
    <name type="common">Alcaligenes eutrophus</name>
    <name type="synonym">Ralstonia eutropha</name>
    <dbReference type="NCBI Taxonomy" id="106590"/>
    <lineage>
        <taxon>Bacteria</taxon>
        <taxon>Pseudomonadati</taxon>
        <taxon>Pseudomonadota</taxon>
        <taxon>Betaproteobacteria</taxon>
        <taxon>Burkholderiales</taxon>
        <taxon>Burkholderiaceae</taxon>
        <taxon>Cupriavidus</taxon>
    </lineage>
</organism>
<dbReference type="InterPro" id="IPR011006">
    <property type="entry name" value="CheY-like_superfamily"/>
</dbReference>